<dbReference type="EMBL" id="QXHD01000004">
    <property type="protein sequence ID" value="NEZ57489.1"/>
    <property type="molecule type" value="Genomic_DNA"/>
</dbReference>
<dbReference type="RefSeq" id="WP_163659112.1">
    <property type="nucleotide sequence ID" value="NZ_QXHD01000004.1"/>
</dbReference>
<keyword evidence="3" id="KW-1185">Reference proteome</keyword>
<comment type="caution">
    <text evidence="2">The sequence shown here is derived from an EMBL/GenBank/DDBJ whole genome shotgun (WGS) entry which is preliminary data.</text>
</comment>
<dbReference type="AlphaFoldDB" id="A0A6M0RMT5"/>
<keyword evidence="1" id="KW-1133">Transmembrane helix</keyword>
<organism evidence="2 3">
    <name type="scientific">Adonisia turfae CCMR0081</name>
    <dbReference type="NCBI Taxonomy" id="2292702"/>
    <lineage>
        <taxon>Bacteria</taxon>
        <taxon>Bacillati</taxon>
        <taxon>Cyanobacteriota</taxon>
        <taxon>Adonisia</taxon>
        <taxon>Adonisia turfae</taxon>
    </lineage>
</organism>
<proteinExistence type="predicted"/>
<name>A0A6M0RMT5_9CYAN</name>
<evidence type="ECO:0000256" key="1">
    <source>
        <dbReference type="SAM" id="Phobius"/>
    </source>
</evidence>
<protein>
    <submittedName>
        <fullName evidence="2">Zinc ribbon domain-containing protein</fullName>
    </submittedName>
</protein>
<keyword evidence="1" id="KW-0812">Transmembrane</keyword>
<dbReference type="Proteomes" id="UP000481033">
    <property type="component" value="Unassembled WGS sequence"/>
</dbReference>
<sequence length="112" mass="12468">MPSCPRCHQSVFINAVTCSNCGLELKAHGHPGIDLHRSEGGTYLCDTCVYHQDDSCTFPQRPQATTCTLYVDTAQKPVPEASKIYTIPWWRKYSGWLMLAALILISVVLVVI</sequence>
<evidence type="ECO:0000313" key="2">
    <source>
        <dbReference type="EMBL" id="NEZ57489.1"/>
    </source>
</evidence>
<evidence type="ECO:0000313" key="3">
    <source>
        <dbReference type="Proteomes" id="UP000481033"/>
    </source>
</evidence>
<feature type="transmembrane region" description="Helical" evidence="1">
    <location>
        <begin position="93"/>
        <end position="111"/>
    </location>
</feature>
<reference evidence="2 3" key="1">
    <citation type="journal article" date="2020" name="Microb. Ecol.">
        <title>Ecogenomics of the Marine Benthic Filamentous Cyanobacterium Adonisia.</title>
        <authorList>
            <person name="Walter J.M."/>
            <person name="Coutinho F.H."/>
            <person name="Leomil L."/>
            <person name="Hargreaves P.I."/>
            <person name="Campeao M.E."/>
            <person name="Vieira V.V."/>
            <person name="Silva B.S."/>
            <person name="Fistarol G.O."/>
            <person name="Salomon P.S."/>
            <person name="Sawabe T."/>
            <person name="Mino S."/>
            <person name="Hosokawa M."/>
            <person name="Miyashita H."/>
            <person name="Maruyama F."/>
            <person name="van Verk M.C."/>
            <person name="Dutilh B.E."/>
            <person name="Thompson C.C."/>
            <person name="Thompson F.L."/>
        </authorList>
    </citation>
    <scope>NUCLEOTIDE SEQUENCE [LARGE SCALE GENOMIC DNA]</scope>
    <source>
        <strain evidence="2 3">CCMR0081</strain>
    </source>
</reference>
<keyword evidence="1" id="KW-0472">Membrane</keyword>
<gene>
    <name evidence="2" type="ORF">DXZ20_17765</name>
</gene>
<accession>A0A6M0RMT5</accession>